<dbReference type="InterPro" id="IPR032675">
    <property type="entry name" value="LRR_dom_sf"/>
</dbReference>
<comment type="caution">
    <text evidence="2">The sequence shown here is derived from an EMBL/GenBank/DDBJ whole genome shotgun (WGS) entry which is preliminary data.</text>
</comment>
<evidence type="ECO:0000256" key="1">
    <source>
        <dbReference type="SAM" id="MobiDB-lite"/>
    </source>
</evidence>
<feature type="compositionally biased region" description="Low complexity" evidence="1">
    <location>
        <begin position="22"/>
        <end position="46"/>
    </location>
</feature>
<feature type="compositionally biased region" description="Basic and acidic residues" evidence="1">
    <location>
        <begin position="1"/>
        <end position="10"/>
    </location>
</feature>
<name>A0ABN9WPC1_9DINO</name>
<evidence type="ECO:0000313" key="2">
    <source>
        <dbReference type="EMBL" id="CAK0888466.1"/>
    </source>
</evidence>
<sequence length="440" mass="47060">MARLSQEADRSAATPASGSRRSSLSGQPPGQQLPPLGVRSAPCSGRPTPPPRPASSGSQEVQPWLDRGHVTSERTSATLGREESVLIASTTGSSYWGEVRKNLRTQRVEVNNISQVEEALAEHREELSVPYKSLGQRLGAVIEKWVMNPRNRNATRVFDLQKNHLGLLGTKSVLKAVKCGQVTRLNLARNMLGPDAGKIIAEVLKANPKLLVLDLRGNPLEGEGCAAIADALETNTTLTDLDLSETGLDPASGQRIATVLRRSNLRRLVVDGNGLNSSTLAMIEASLCFQPAIWNGSAKATVALEKAIRLDPSVGPDMVTDFLAAVVNNWPRDDPNETSSVVAALQAPLAVQDRVLDSAGTSSEDTSKSSHLLEYSSSRLSELCQLYLPLGNARSHSKASRPAGESLAGSWEQVDLPRGRFPADGLLVLNLTPFPVTVGK</sequence>
<reference evidence="2" key="1">
    <citation type="submission" date="2023-10" db="EMBL/GenBank/DDBJ databases">
        <authorList>
            <person name="Chen Y."/>
            <person name="Shah S."/>
            <person name="Dougan E. K."/>
            <person name="Thang M."/>
            <person name="Chan C."/>
        </authorList>
    </citation>
    <scope>NUCLEOTIDE SEQUENCE [LARGE SCALE GENOMIC DNA]</scope>
</reference>
<feature type="region of interest" description="Disordered" evidence="1">
    <location>
        <begin position="1"/>
        <end position="66"/>
    </location>
</feature>
<feature type="non-terminal residue" evidence="2">
    <location>
        <position position="440"/>
    </location>
</feature>
<dbReference type="Proteomes" id="UP001189429">
    <property type="component" value="Unassembled WGS sequence"/>
</dbReference>
<accession>A0ABN9WPC1</accession>
<dbReference type="PANTHER" id="PTHR24114">
    <property type="entry name" value="LEUCINE RICH REPEAT FAMILY PROTEIN"/>
    <property type="match status" value="1"/>
</dbReference>
<dbReference type="PANTHER" id="PTHR24114:SF2">
    <property type="entry name" value="F-BOX DOMAIN-CONTAINING PROTEIN-RELATED"/>
    <property type="match status" value="1"/>
</dbReference>
<dbReference type="InterPro" id="IPR001611">
    <property type="entry name" value="Leu-rich_rpt"/>
</dbReference>
<evidence type="ECO:0000313" key="3">
    <source>
        <dbReference type="Proteomes" id="UP001189429"/>
    </source>
</evidence>
<proteinExistence type="predicted"/>
<dbReference type="SMART" id="SM00368">
    <property type="entry name" value="LRR_RI"/>
    <property type="match status" value="3"/>
</dbReference>
<dbReference type="Gene3D" id="3.80.10.10">
    <property type="entry name" value="Ribonuclease Inhibitor"/>
    <property type="match status" value="1"/>
</dbReference>
<dbReference type="Pfam" id="PF13516">
    <property type="entry name" value="LRR_6"/>
    <property type="match status" value="2"/>
</dbReference>
<gene>
    <name evidence="2" type="ORF">PCOR1329_LOCUS69254</name>
</gene>
<organism evidence="2 3">
    <name type="scientific">Prorocentrum cordatum</name>
    <dbReference type="NCBI Taxonomy" id="2364126"/>
    <lineage>
        <taxon>Eukaryota</taxon>
        <taxon>Sar</taxon>
        <taxon>Alveolata</taxon>
        <taxon>Dinophyceae</taxon>
        <taxon>Prorocentrales</taxon>
        <taxon>Prorocentraceae</taxon>
        <taxon>Prorocentrum</taxon>
    </lineage>
</organism>
<protein>
    <submittedName>
        <fullName evidence="2">Uncharacterized protein</fullName>
    </submittedName>
</protein>
<dbReference type="SUPFAM" id="SSF52047">
    <property type="entry name" value="RNI-like"/>
    <property type="match status" value="1"/>
</dbReference>
<keyword evidence="3" id="KW-1185">Reference proteome</keyword>
<dbReference type="InterPro" id="IPR052394">
    <property type="entry name" value="LRR-containing"/>
</dbReference>
<dbReference type="EMBL" id="CAUYUJ010019079">
    <property type="protein sequence ID" value="CAK0888466.1"/>
    <property type="molecule type" value="Genomic_DNA"/>
</dbReference>